<dbReference type="EMBL" id="HE804045">
    <property type="protein sequence ID" value="CCH30396.1"/>
    <property type="molecule type" value="Genomic_DNA"/>
</dbReference>
<name>K0JWG8_SACES</name>
<dbReference type="AlphaFoldDB" id="K0JWG8"/>
<dbReference type="KEGG" id="sesp:BN6_30910"/>
<dbReference type="Proteomes" id="UP000006281">
    <property type="component" value="Chromosome"/>
</dbReference>
<dbReference type="RefSeq" id="WP_015100508.1">
    <property type="nucleotide sequence ID" value="NC_019673.1"/>
</dbReference>
<sequence>MRRDIAAYAPYQVFLNHPYDKDFRRHADALGFAVVAAGLVPVSARDLSSPDQLRLEMIFEAIRNCHYSLHDLSRAHGEGPDNLARMNMPLEMGMALYHALDRQRVDRRCAFFVPARHDFRRFASDLAGLDPKVYDDEPTTLLAGAYEWLRAIVPMAYVSSQPTVDVVDAYREFTHECTGIESAERDGVLTHDEAREVMYQVCGAREWWDWRNTRSGRDAFPEVPLRRKVR</sequence>
<keyword evidence="2" id="KW-1185">Reference proteome</keyword>
<dbReference type="eggNOG" id="ENOG5031E40">
    <property type="taxonomic scope" value="Bacteria"/>
</dbReference>
<evidence type="ECO:0000313" key="2">
    <source>
        <dbReference type="Proteomes" id="UP000006281"/>
    </source>
</evidence>
<reference evidence="1 2" key="1">
    <citation type="journal article" date="2012" name="BMC Genomics">
        <title>Complete genome sequence of Saccharothrix espanaensis DSM 44229T and comparison to the other completely sequenced Pseudonocardiaceae.</title>
        <authorList>
            <person name="Strobel T."/>
            <person name="Al-Dilaimi A."/>
            <person name="Blom J."/>
            <person name="Gessner A."/>
            <person name="Kalinowski J."/>
            <person name="Luzhetska M."/>
            <person name="Puhler A."/>
            <person name="Szczepanowski R."/>
            <person name="Bechthold A."/>
            <person name="Ruckert C."/>
        </authorList>
    </citation>
    <scope>NUCLEOTIDE SEQUENCE [LARGE SCALE GENOMIC DNA]</scope>
    <source>
        <strain evidence="2">ATCC 51144 / DSM 44229 / JCM 9112 / NBRC 15066 / NRRL 15764</strain>
    </source>
</reference>
<dbReference type="PATRIC" id="fig|1179773.3.peg.3088"/>
<proteinExistence type="predicted"/>
<organism evidence="1 2">
    <name type="scientific">Saccharothrix espanaensis (strain ATCC 51144 / DSM 44229 / JCM 9112 / NBRC 15066 / NRRL 15764)</name>
    <dbReference type="NCBI Taxonomy" id="1179773"/>
    <lineage>
        <taxon>Bacteria</taxon>
        <taxon>Bacillati</taxon>
        <taxon>Actinomycetota</taxon>
        <taxon>Actinomycetes</taxon>
        <taxon>Pseudonocardiales</taxon>
        <taxon>Pseudonocardiaceae</taxon>
        <taxon>Saccharothrix</taxon>
    </lineage>
</organism>
<protein>
    <submittedName>
        <fullName evidence="1">Uncharacterized protein</fullName>
    </submittedName>
</protein>
<dbReference type="BioCyc" id="SESP1179773:BN6_RS15035-MONOMER"/>
<gene>
    <name evidence="1" type="ordered locus">BN6_30910</name>
</gene>
<dbReference type="STRING" id="1179773.BN6_30910"/>
<dbReference type="HOGENOM" id="CLU_1204091_0_0_11"/>
<dbReference type="OrthoDB" id="7596615at2"/>
<evidence type="ECO:0000313" key="1">
    <source>
        <dbReference type="EMBL" id="CCH30396.1"/>
    </source>
</evidence>
<accession>K0JWG8</accession>